<comment type="caution">
    <text evidence="5">Lacks conserved residue(s) required for the propagation of feature annotation.</text>
</comment>
<dbReference type="Gene3D" id="2.10.70.10">
    <property type="entry name" value="Complement Module, domain 1"/>
    <property type="match status" value="2"/>
</dbReference>
<keyword evidence="2" id="KW-0677">Repeat</keyword>
<dbReference type="STRING" id="400682.A0A1X7T4Q7"/>
<dbReference type="Pfam" id="PF00084">
    <property type="entry name" value="Sushi"/>
    <property type="match status" value="1"/>
</dbReference>
<dbReference type="Gene3D" id="2.10.25.10">
    <property type="entry name" value="Laminin"/>
    <property type="match status" value="1"/>
</dbReference>
<dbReference type="InterPro" id="IPR050350">
    <property type="entry name" value="Compl-Cell_Adhes-Reg"/>
</dbReference>
<dbReference type="CDD" id="cd00033">
    <property type="entry name" value="CCP"/>
    <property type="match status" value="1"/>
</dbReference>
<keyword evidence="1 6" id="KW-0768">Sushi</keyword>
<keyword evidence="4" id="KW-0325">Glycoprotein</keyword>
<organism evidence="9">
    <name type="scientific">Amphimedon queenslandica</name>
    <name type="common">Sponge</name>
    <dbReference type="NCBI Taxonomy" id="400682"/>
    <lineage>
        <taxon>Eukaryota</taxon>
        <taxon>Metazoa</taxon>
        <taxon>Porifera</taxon>
        <taxon>Demospongiae</taxon>
        <taxon>Heteroscleromorpha</taxon>
        <taxon>Haplosclerida</taxon>
        <taxon>Niphatidae</taxon>
        <taxon>Amphimedon</taxon>
    </lineage>
</organism>
<dbReference type="SUPFAM" id="SSF57535">
    <property type="entry name" value="Complement control module/SCR domain"/>
    <property type="match status" value="2"/>
</dbReference>
<dbReference type="InParanoid" id="A0A1X7T4Q7"/>
<dbReference type="SMART" id="SM00032">
    <property type="entry name" value="CCP"/>
    <property type="match status" value="2"/>
</dbReference>
<dbReference type="InterPro" id="IPR000742">
    <property type="entry name" value="EGF"/>
</dbReference>
<evidence type="ECO:0000259" key="8">
    <source>
        <dbReference type="PROSITE" id="PS50923"/>
    </source>
</evidence>
<evidence type="ECO:0000256" key="3">
    <source>
        <dbReference type="ARBA" id="ARBA00023157"/>
    </source>
</evidence>
<name>A0A1X7T4Q7_AMPQE</name>
<keyword evidence="3 5" id="KW-1015">Disulfide bond</keyword>
<proteinExistence type="predicted"/>
<evidence type="ECO:0000256" key="4">
    <source>
        <dbReference type="ARBA" id="ARBA00023180"/>
    </source>
</evidence>
<dbReference type="AlphaFoldDB" id="A0A1X7T4Q7"/>
<reference evidence="9" key="1">
    <citation type="submission" date="2017-05" db="UniProtKB">
        <authorList>
            <consortium name="EnsemblMetazoa"/>
        </authorList>
    </citation>
    <scope>IDENTIFICATION</scope>
</reference>
<dbReference type="SUPFAM" id="SSF57196">
    <property type="entry name" value="EGF/Laminin"/>
    <property type="match status" value="1"/>
</dbReference>
<dbReference type="PANTHER" id="PTHR19325:SF560">
    <property type="entry name" value="SUSHI, VON WILLEBRAND FACTOR TYPE A, EGF AND PENTRAXIN DOMAIN-CONTAINING PROTEIN 1"/>
    <property type="match status" value="1"/>
</dbReference>
<feature type="domain" description="EGF-like" evidence="7">
    <location>
        <begin position="151"/>
        <end position="190"/>
    </location>
</feature>
<feature type="disulfide bond" evidence="6">
    <location>
        <begin position="26"/>
        <end position="69"/>
    </location>
</feature>
<accession>A0A1X7T4Q7</accession>
<dbReference type="InterPro" id="IPR000436">
    <property type="entry name" value="Sushi_SCR_CCP_dom"/>
</dbReference>
<protein>
    <recommendedName>
        <fullName evidence="10">Sushi domain-containing protein</fullName>
    </recommendedName>
</protein>
<feature type="domain" description="Sushi" evidence="8">
    <location>
        <begin position="24"/>
        <end position="84"/>
    </location>
</feature>
<keyword evidence="5" id="KW-0245">EGF-like domain</keyword>
<evidence type="ECO:0000256" key="1">
    <source>
        <dbReference type="ARBA" id="ARBA00022659"/>
    </source>
</evidence>
<evidence type="ECO:0000313" key="9">
    <source>
        <dbReference type="EnsemblMetazoa" id="Aqu2.1.09228_001"/>
    </source>
</evidence>
<dbReference type="eggNOG" id="ENOG502SW3P">
    <property type="taxonomic scope" value="Eukaryota"/>
</dbReference>
<dbReference type="PROSITE" id="PS50923">
    <property type="entry name" value="SUSHI"/>
    <property type="match status" value="1"/>
</dbReference>
<sequence>MYIHCRKFEENPIKLWSSNSFYMQPCHEILLPPVNGNVTCPTGRRTNDTCSYSCNTGYQLMGGSSQCTCQSNGRWSGRSPSCSPLPCQMLPAPENGYLQLPCAGVYQSQCTIRCFDGYVLNNTDDTTSHVTCGLTANNETKWSDVQSCIKRTVACSPSPCLHGGKCSHANNDNGFVCDCTGTLHEGTTCEKGLVVIDPIGSLGTGIHKIVAIRAKPDQETAKTKTNQNLTLVGLTPGLYYLRIVINGVDAPPVPFIISGSDSSPYFDNPILEGVQPSCCGKTLQICTAQPT</sequence>
<dbReference type="OrthoDB" id="10060424at2759"/>
<dbReference type="EnsemblMetazoa" id="Aqu2.1.09228_001">
    <property type="protein sequence ID" value="Aqu2.1.09228_001"/>
    <property type="gene ID" value="Aqu2.1.09228"/>
</dbReference>
<feature type="disulfide bond" evidence="5">
    <location>
        <begin position="160"/>
        <end position="177"/>
    </location>
</feature>
<dbReference type="PROSITE" id="PS50026">
    <property type="entry name" value="EGF_3"/>
    <property type="match status" value="1"/>
</dbReference>
<evidence type="ECO:0000259" key="7">
    <source>
        <dbReference type="PROSITE" id="PS50026"/>
    </source>
</evidence>
<dbReference type="InterPro" id="IPR035976">
    <property type="entry name" value="Sushi/SCR/CCP_sf"/>
</dbReference>
<evidence type="ECO:0000256" key="2">
    <source>
        <dbReference type="ARBA" id="ARBA00022737"/>
    </source>
</evidence>
<dbReference type="PANTHER" id="PTHR19325">
    <property type="entry name" value="COMPLEMENT COMPONENT-RELATED SUSHI DOMAIN-CONTAINING"/>
    <property type="match status" value="1"/>
</dbReference>
<evidence type="ECO:0008006" key="10">
    <source>
        <dbReference type="Google" id="ProtNLM"/>
    </source>
</evidence>
<evidence type="ECO:0000256" key="6">
    <source>
        <dbReference type="PROSITE-ProRule" id="PRU00302"/>
    </source>
</evidence>
<evidence type="ECO:0000256" key="5">
    <source>
        <dbReference type="PROSITE-ProRule" id="PRU00076"/>
    </source>
</evidence>